<dbReference type="EMBL" id="JAJJMA010230904">
    <property type="protein sequence ID" value="MCL7042067.1"/>
    <property type="molecule type" value="Genomic_DNA"/>
</dbReference>
<dbReference type="InterPro" id="IPR006169">
    <property type="entry name" value="GTP1_OBG_dom"/>
</dbReference>
<comment type="caution">
    <text evidence="3">The sequence shown here is derived from an EMBL/GenBank/DDBJ whole genome shotgun (WGS) entry which is preliminary data.</text>
</comment>
<protein>
    <recommendedName>
        <fullName evidence="2">Obg domain-containing protein</fullName>
    </recommendedName>
</protein>
<feature type="domain" description="Obg" evidence="2">
    <location>
        <begin position="46"/>
        <end position="225"/>
    </location>
</feature>
<proteinExistence type="predicted"/>
<dbReference type="PROSITE" id="PS51883">
    <property type="entry name" value="OBG"/>
    <property type="match status" value="1"/>
</dbReference>
<sequence>MWLSRSPVIPKFEAFRRLIQCPWLYSSASYSDTSIKKPKLAPLQERNMIDRFRLWAKGGYGGNGCCSVRRSRGKRQGTPDGGSGGRGGDVILECSPNVWDFRNLQHLMNAERGGHGVPKNMIGRRGVDKVVLVHVGTVIHLVDGQIPSPVENHSLKALDTEELPGELEVDSSDPNQRTESDSSDAVEVLNIEDQGAAGSTLRSSNVSSAGTCKTIKDLVLELEFHQEGLSDRPSLVMANKIDEEGTEDVLEELKIRVKGVPIFPVCAVLGEDVVELKIGFRSLVNGGEYQNLELEKINVE</sequence>
<accession>A0AA41VIS5</accession>
<gene>
    <name evidence="3" type="ORF">MKW94_002519</name>
</gene>
<dbReference type="Proteomes" id="UP001177140">
    <property type="component" value="Unassembled WGS sequence"/>
</dbReference>
<organism evidence="3 4">
    <name type="scientific">Papaver nudicaule</name>
    <name type="common">Iceland poppy</name>
    <dbReference type="NCBI Taxonomy" id="74823"/>
    <lineage>
        <taxon>Eukaryota</taxon>
        <taxon>Viridiplantae</taxon>
        <taxon>Streptophyta</taxon>
        <taxon>Embryophyta</taxon>
        <taxon>Tracheophyta</taxon>
        <taxon>Spermatophyta</taxon>
        <taxon>Magnoliopsida</taxon>
        <taxon>Ranunculales</taxon>
        <taxon>Papaveraceae</taxon>
        <taxon>Papaveroideae</taxon>
        <taxon>Papaver</taxon>
    </lineage>
</organism>
<dbReference type="PANTHER" id="PTHR11702">
    <property type="entry name" value="DEVELOPMENTALLY REGULATED GTP-BINDING PROTEIN-RELATED"/>
    <property type="match status" value="1"/>
</dbReference>
<dbReference type="Pfam" id="PF01018">
    <property type="entry name" value="GTP1_OBG"/>
    <property type="match status" value="1"/>
</dbReference>
<keyword evidence="4" id="KW-1185">Reference proteome</keyword>
<name>A0AA41VIS5_PAPNU</name>
<dbReference type="PANTHER" id="PTHR11702:SF31">
    <property type="entry name" value="MITOCHONDRIAL RIBOSOME-ASSOCIATED GTPASE 2"/>
    <property type="match status" value="1"/>
</dbReference>
<evidence type="ECO:0000313" key="4">
    <source>
        <dbReference type="Proteomes" id="UP001177140"/>
    </source>
</evidence>
<dbReference type="GO" id="GO:0042254">
    <property type="term" value="P:ribosome biogenesis"/>
    <property type="evidence" value="ECO:0007669"/>
    <property type="project" value="UniProtKB-UniRule"/>
</dbReference>
<evidence type="ECO:0000313" key="3">
    <source>
        <dbReference type="EMBL" id="MCL7042067.1"/>
    </source>
</evidence>
<reference evidence="3" key="1">
    <citation type="submission" date="2022-03" db="EMBL/GenBank/DDBJ databases">
        <title>A functionally conserved STORR gene fusion in Papaver species that diverged 16.8 million years ago.</title>
        <authorList>
            <person name="Catania T."/>
        </authorList>
    </citation>
    <scope>NUCLEOTIDE SEQUENCE</scope>
    <source>
        <strain evidence="3">S-191538</strain>
    </source>
</reference>
<dbReference type="SUPFAM" id="SSF82051">
    <property type="entry name" value="Obg GTP-binding protein N-terminal domain"/>
    <property type="match status" value="1"/>
</dbReference>
<dbReference type="AlphaFoldDB" id="A0AA41VIS5"/>
<feature type="region of interest" description="Disordered" evidence="1">
    <location>
        <begin position="70"/>
        <end position="89"/>
    </location>
</feature>
<dbReference type="GO" id="GO:0003924">
    <property type="term" value="F:GTPase activity"/>
    <property type="evidence" value="ECO:0007669"/>
    <property type="project" value="InterPro"/>
</dbReference>
<dbReference type="InterPro" id="IPR036726">
    <property type="entry name" value="GTP1_OBG_dom_sf"/>
</dbReference>
<feature type="region of interest" description="Disordered" evidence="1">
    <location>
        <begin position="165"/>
        <end position="186"/>
    </location>
</feature>
<dbReference type="Gene3D" id="2.70.210.12">
    <property type="entry name" value="GTP1/OBG domain"/>
    <property type="match status" value="1"/>
</dbReference>
<dbReference type="GO" id="GO:0005739">
    <property type="term" value="C:mitochondrion"/>
    <property type="evidence" value="ECO:0007669"/>
    <property type="project" value="TreeGrafter"/>
</dbReference>
<dbReference type="GO" id="GO:0005525">
    <property type="term" value="F:GTP binding"/>
    <property type="evidence" value="ECO:0007669"/>
    <property type="project" value="InterPro"/>
</dbReference>
<feature type="compositionally biased region" description="Gly residues" evidence="1">
    <location>
        <begin position="79"/>
        <end position="88"/>
    </location>
</feature>
<evidence type="ECO:0000259" key="2">
    <source>
        <dbReference type="PROSITE" id="PS51883"/>
    </source>
</evidence>
<evidence type="ECO:0000256" key="1">
    <source>
        <dbReference type="SAM" id="MobiDB-lite"/>
    </source>
</evidence>
<dbReference type="InterPro" id="IPR045086">
    <property type="entry name" value="OBG_GTPase"/>
</dbReference>